<gene>
    <name evidence="8" type="ORF">Q757_06985</name>
</gene>
<evidence type="ECO:0000313" key="9">
    <source>
        <dbReference type="Proteomes" id="UP000030023"/>
    </source>
</evidence>
<keyword evidence="9" id="KW-1185">Reference proteome</keyword>
<protein>
    <submittedName>
        <fullName evidence="8">Uncharacterized protein</fullName>
    </submittedName>
</protein>
<organism evidence="8 9">
    <name type="scientific">Oenococcus alcoholitolerans</name>
    <dbReference type="NCBI Taxonomy" id="931074"/>
    <lineage>
        <taxon>Bacteria</taxon>
        <taxon>Bacillati</taxon>
        <taxon>Bacillota</taxon>
        <taxon>Bacilli</taxon>
        <taxon>Lactobacillales</taxon>
        <taxon>Lactobacillaceae</taxon>
        <taxon>Oenococcus</taxon>
    </lineage>
</organism>
<evidence type="ECO:0000256" key="3">
    <source>
        <dbReference type="ARBA" id="ARBA00022692"/>
    </source>
</evidence>
<keyword evidence="2" id="KW-0813">Transport</keyword>
<dbReference type="Gene3D" id="1.20.5.1030">
    <property type="entry name" value="Preprotein translocase secy subunit"/>
    <property type="match status" value="1"/>
</dbReference>
<dbReference type="InterPro" id="IPR001901">
    <property type="entry name" value="Translocase_SecE/Sec61-g"/>
</dbReference>
<keyword evidence="6" id="KW-0811">Translocation</keyword>
<comment type="subcellular location">
    <subcellularLocation>
        <location evidence="1">Membrane</location>
    </subcellularLocation>
</comment>
<evidence type="ECO:0000256" key="6">
    <source>
        <dbReference type="ARBA" id="ARBA00023010"/>
    </source>
</evidence>
<dbReference type="Proteomes" id="UP000030023">
    <property type="component" value="Unassembled WGS sequence"/>
</dbReference>
<evidence type="ECO:0000256" key="2">
    <source>
        <dbReference type="ARBA" id="ARBA00022448"/>
    </source>
</evidence>
<name>A0ABR4XQ65_9LACO</name>
<sequence length="51" mass="6017">MKRVTWLNADQTSRDTMSVILTSVFFSAFFDLCRLDLFDADPFLDKWLIIL</sequence>
<comment type="caution">
    <text evidence="8">The sequence shown here is derived from an EMBL/GenBank/DDBJ whole genome shotgun (WGS) entry which is preliminary data.</text>
</comment>
<keyword evidence="4" id="KW-0653">Protein transport</keyword>
<reference evidence="8 9" key="1">
    <citation type="journal article" date="2014" name="Antonie Van Leeuwenhoek">
        <title>Oenococcus alcoholitolerans sp. nov., a lactic acid bacteria isolated from cachaca and ethanol fermentation processes.</title>
        <authorList>
            <person name="Badotti F."/>
            <person name="Moreira A.P."/>
            <person name="Tonon L.A."/>
            <person name="de Lucena B.T."/>
            <person name="Gomes Fde C."/>
            <person name="Kruger R."/>
            <person name="Thompson C.C."/>
            <person name="de Morais M.A.Jr."/>
            <person name="Rosa C.A."/>
            <person name="Thompson F.L."/>
        </authorList>
    </citation>
    <scope>NUCLEOTIDE SEQUENCE [LARGE SCALE GENOMIC DNA]</scope>
    <source>
        <strain evidence="8 9">UFRJ-M7.2.18</strain>
    </source>
</reference>
<dbReference type="InterPro" id="IPR038379">
    <property type="entry name" value="SecE_sf"/>
</dbReference>
<evidence type="ECO:0000256" key="7">
    <source>
        <dbReference type="ARBA" id="ARBA00023136"/>
    </source>
</evidence>
<evidence type="ECO:0000313" key="8">
    <source>
        <dbReference type="EMBL" id="KGO29297.1"/>
    </source>
</evidence>
<proteinExistence type="predicted"/>
<keyword evidence="3" id="KW-0812">Transmembrane</keyword>
<accession>A0ABR4XQ65</accession>
<evidence type="ECO:0000256" key="4">
    <source>
        <dbReference type="ARBA" id="ARBA00022927"/>
    </source>
</evidence>
<evidence type="ECO:0000256" key="5">
    <source>
        <dbReference type="ARBA" id="ARBA00022989"/>
    </source>
</evidence>
<keyword evidence="5" id="KW-1133">Transmembrane helix</keyword>
<dbReference type="EMBL" id="AXCV01000344">
    <property type="protein sequence ID" value="KGO29297.1"/>
    <property type="molecule type" value="Genomic_DNA"/>
</dbReference>
<evidence type="ECO:0000256" key="1">
    <source>
        <dbReference type="ARBA" id="ARBA00004370"/>
    </source>
</evidence>
<keyword evidence="7" id="KW-0472">Membrane</keyword>
<dbReference type="Pfam" id="PF00584">
    <property type="entry name" value="SecE"/>
    <property type="match status" value="1"/>
</dbReference>